<dbReference type="PROSITE" id="PS51720">
    <property type="entry name" value="G_AIG1"/>
    <property type="match status" value="1"/>
</dbReference>
<evidence type="ECO:0000256" key="4">
    <source>
        <dbReference type="ARBA" id="ARBA00067123"/>
    </source>
</evidence>
<dbReference type="InParanoid" id="A0A6P8QZP0"/>
<evidence type="ECO:0000256" key="2">
    <source>
        <dbReference type="ARBA" id="ARBA00022741"/>
    </source>
</evidence>
<keyword evidence="3" id="KW-0342">GTP-binding</keyword>
<dbReference type="InterPro" id="IPR006703">
    <property type="entry name" value="G_AIG1"/>
</dbReference>
<evidence type="ECO:0000313" key="8">
    <source>
        <dbReference type="RefSeq" id="XP_033801290.1"/>
    </source>
</evidence>
<dbReference type="GeneID" id="117360847"/>
<organism evidence="7 8">
    <name type="scientific">Geotrypetes seraphini</name>
    <name type="common">Gaboon caecilian</name>
    <name type="synonym">Caecilia seraphini</name>
    <dbReference type="NCBI Taxonomy" id="260995"/>
    <lineage>
        <taxon>Eukaryota</taxon>
        <taxon>Metazoa</taxon>
        <taxon>Chordata</taxon>
        <taxon>Craniata</taxon>
        <taxon>Vertebrata</taxon>
        <taxon>Euteleostomi</taxon>
        <taxon>Amphibia</taxon>
        <taxon>Gymnophiona</taxon>
        <taxon>Geotrypetes</taxon>
    </lineage>
</organism>
<evidence type="ECO:0000259" key="6">
    <source>
        <dbReference type="PROSITE" id="PS51720"/>
    </source>
</evidence>
<protein>
    <recommendedName>
        <fullName evidence="4">GTPase IMAP family member GIMD1</fullName>
    </recommendedName>
    <alternativeName>
        <fullName evidence="5">GIMAP family P-loop NTPase domain-containing protein 1</fullName>
    </alternativeName>
</protein>
<dbReference type="FunFam" id="3.40.50.300:FF:001392">
    <property type="entry name" value="GTPase IMAP family member GIMD1"/>
    <property type="match status" value="1"/>
</dbReference>
<dbReference type="InterPro" id="IPR027417">
    <property type="entry name" value="P-loop_NTPase"/>
</dbReference>
<feature type="domain" description="AIG1-type G" evidence="6">
    <location>
        <begin position="6"/>
        <end position="215"/>
    </location>
</feature>
<gene>
    <name evidence="8" type="primary">GIMD1</name>
</gene>
<proteinExistence type="inferred from homology"/>
<evidence type="ECO:0000256" key="3">
    <source>
        <dbReference type="ARBA" id="ARBA00023134"/>
    </source>
</evidence>
<evidence type="ECO:0000256" key="1">
    <source>
        <dbReference type="ARBA" id="ARBA00008535"/>
    </source>
</evidence>
<name>A0A6P8QZP0_GEOSA</name>
<dbReference type="OrthoDB" id="8954335at2759"/>
<dbReference type="GO" id="GO:0005525">
    <property type="term" value="F:GTP binding"/>
    <property type="evidence" value="ECO:0007669"/>
    <property type="project" value="UniProtKB-KW"/>
</dbReference>
<dbReference type="RefSeq" id="XP_033801290.1">
    <property type="nucleotide sequence ID" value="XM_033945399.1"/>
</dbReference>
<keyword evidence="2" id="KW-0547">Nucleotide-binding</keyword>
<dbReference type="AlphaFoldDB" id="A0A6P8QZP0"/>
<evidence type="ECO:0000256" key="5">
    <source>
        <dbReference type="ARBA" id="ARBA00076741"/>
    </source>
</evidence>
<dbReference type="SUPFAM" id="SSF52540">
    <property type="entry name" value="P-loop containing nucleoside triphosphate hydrolases"/>
    <property type="match status" value="1"/>
</dbReference>
<dbReference type="PANTHER" id="PTHR10903:SF103">
    <property type="entry name" value="GTPASE IMAP FAMILY MEMBER GIMD1"/>
    <property type="match status" value="1"/>
</dbReference>
<dbReference type="InterPro" id="IPR045058">
    <property type="entry name" value="GIMA/IAN/Toc"/>
</dbReference>
<dbReference type="Proteomes" id="UP000515159">
    <property type="component" value="Chromosome 1"/>
</dbReference>
<dbReference type="Pfam" id="PF04548">
    <property type="entry name" value="AIG1"/>
    <property type="match status" value="1"/>
</dbReference>
<keyword evidence="7" id="KW-1185">Reference proteome</keyword>
<accession>A0A6P8QZP0</accession>
<reference evidence="8" key="1">
    <citation type="submission" date="2025-08" db="UniProtKB">
        <authorList>
            <consortium name="RefSeq"/>
        </authorList>
    </citation>
    <scope>IDENTIFICATION</scope>
</reference>
<sequence>MSKDNEITINLLLLGRTQSGKSAVGNSLLGSIEFDSHLSACSVTGACRSYCCCIPNFGRRLGKELCLKVHVIDTPGFPHSNLGRKVVARTIREALVQHFQEGLHMALLVLRADMPVCEDDHRHIVQLAENLLGPDWKKFTAIVFSHGDKVREAGFKEEEYLQTASEALRALLDSMHHRYLFKGFQENSLSQERTIIMNKIMTFVRQNGYQVLMFQ</sequence>
<dbReference type="PANTHER" id="PTHR10903">
    <property type="entry name" value="GTPASE, IMAP FAMILY MEMBER-RELATED"/>
    <property type="match status" value="1"/>
</dbReference>
<dbReference type="Gene3D" id="3.40.50.300">
    <property type="entry name" value="P-loop containing nucleotide triphosphate hydrolases"/>
    <property type="match status" value="1"/>
</dbReference>
<comment type="similarity">
    <text evidence="1">Belongs to the TRAFAC class TrmE-Era-EngA-EngB-Septin-like GTPase superfamily. AIG1/Toc34/Toc159-like paraseptin GTPase family. IAN subfamily.</text>
</comment>
<dbReference type="KEGG" id="gsh:117360847"/>
<dbReference type="CTD" id="100507096"/>
<evidence type="ECO:0000313" key="7">
    <source>
        <dbReference type="Proteomes" id="UP000515159"/>
    </source>
</evidence>